<evidence type="ECO:0000259" key="2">
    <source>
        <dbReference type="Pfam" id="PF20229"/>
    </source>
</evidence>
<feature type="coiled-coil region" evidence="1">
    <location>
        <begin position="46"/>
        <end position="73"/>
    </location>
</feature>
<protein>
    <submittedName>
        <fullName evidence="3">Chromate resistance protein ChrB</fullName>
    </submittedName>
</protein>
<accession>A0A0N1N0X7</accession>
<name>A0A0N1N0X7_9HYPH</name>
<feature type="domain" description="ChrB N-terminal" evidence="2">
    <location>
        <begin position="21"/>
        <end position="177"/>
    </location>
</feature>
<keyword evidence="4" id="KW-1185">Reference proteome</keyword>
<evidence type="ECO:0000256" key="1">
    <source>
        <dbReference type="SAM" id="Coils"/>
    </source>
</evidence>
<gene>
    <name evidence="3" type="ORF">AE618_21270</name>
</gene>
<comment type="caution">
    <text evidence="3">The sequence shown here is derived from an EMBL/GenBank/DDBJ whole genome shotgun (WGS) entry which is preliminary data.</text>
</comment>
<dbReference type="InterPro" id="IPR046858">
    <property type="entry name" value="ChrB_N"/>
</dbReference>
<evidence type="ECO:0000313" key="3">
    <source>
        <dbReference type="EMBL" id="KPH78336.1"/>
    </source>
</evidence>
<reference evidence="3 4" key="1">
    <citation type="submission" date="2015-07" db="EMBL/GenBank/DDBJ databases">
        <title>Whole genome sequencing of Bosea vaviloviae isolated from cave pool.</title>
        <authorList>
            <person name="Tan N.E.H."/>
            <person name="Lee Y.P."/>
            <person name="Gan H.M."/>
            <person name="Barton H."/>
            <person name="Savka M.A."/>
        </authorList>
    </citation>
    <scope>NUCLEOTIDE SEQUENCE [LARGE SCALE GENOMIC DNA]</scope>
    <source>
        <strain evidence="3 4">SD260</strain>
    </source>
</reference>
<proteinExistence type="predicted"/>
<dbReference type="Proteomes" id="UP000037822">
    <property type="component" value="Unassembled WGS sequence"/>
</dbReference>
<sequence length="188" mass="21455">MPTLEWLLLTYKVPTEPARKRVSIWRKLKGMGAVYLQGGVCVLPKTDDHLRRLKMLENEIAEAEGEALLLATIGLDQKQQDKIISRFNADRDDEYKEFIEKCVAFEAEIAYETTIQHFTYAELGENEQELTKFKTWIAKIQKLDFYGAPLNKEAIERLVRSEAILDAYAHNVFAAQAENRPAGEPGPP</sequence>
<dbReference type="EMBL" id="LGSZ01000054">
    <property type="protein sequence ID" value="KPH78336.1"/>
    <property type="molecule type" value="Genomic_DNA"/>
</dbReference>
<keyword evidence="1" id="KW-0175">Coiled coil</keyword>
<organism evidence="3 4">
    <name type="scientific">Bosea vaviloviae</name>
    <dbReference type="NCBI Taxonomy" id="1526658"/>
    <lineage>
        <taxon>Bacteria</taxon>
        <taxon>Pseudomonadati</taxon>
        <taxon>Pseudomonadota</taxon>
        <taxon>Alphaproteobacteria</taxon>
        <taxon>Hyphomicrobiales</taxon>
        <taxon>Boseaceae</taxon>
        <taxon>Bosea</taxon>
    </lineage>
</organism>
<dbReference type="RefSeq" id="WP_054211078.1">
    <property type="nucleotide sequence ID" value="NZ_LGSZ01000054.1"/>
</dbReference>
<dbReference type="OrthoDB" id="9784302at2"/>
<evidence type="ECO:0000313" key="4">
    <source>
        <dbReference type="Proteomes" id="UP000037822"/>
    </source>
</evidence>
<dbReference type="Pfam" id="PF20229">
    <property type="entry name" value="ChrB_N"/>
    <property type="match status" value="1"/>
</dbReference>
<dbReference type="PATRIC" id="fig|1526658.3.peg.1937"/>
<dbReference type="AlphaFoldDB" id="A0A0N1N0X7"/>